<accession>A0A379UWB0</accession>
<sequence>MKNAKWLFLSIIMAFIGVPLLVNIITIIVGGMWACISVLENSIPVAQSIEKATIIPVALLGAGLIFFVAGYGEREMHQR</sequence>
<dbReference type="AlphaFoldDB" id="A0A379UWB0"/>
<name>A0A379UWB0_SALET</name>
<feature type="transmembrane region" description="Helical" evidence="1">
    <location>
        <begin position="7"/>
        <end position="34"/>
    </location>
</feature>
<evidence type="ECO:0000313" key="3">
    <source>
        <dbReference type="Proteomes" id="UP000255534"/>
    </source>
</evidence>
<proteinExistence type="predicted"/>
<feature type="transmembrane region" description="Helical" evidence="1">
    <location>
        <begin position="54"/>
        <end position="72"/>
    </location>
</feature>
<evidence type="ECO:0000313" key="2">
    <source>
        <dbReference type="EMBL" id="SUG72628.1"/>
    </source>
</evidence>
<keyword evidence="1" id="KW-1133">Transmembrane helix</keyword>
<evidence type="ECO:0000256" key="1">
    <source>
        <dbReference type="SAM" id="Phobius"/>
    </source>
</evidence>
<keyword evidence="1" id="KW-0472">Membrane</keyword>
<gene>
    <name evidence="2" type="ORF">NCTC5798_03845</name>
</gene>
<protein>
    <submittedName>
        <fullName evidence="2">Phosphate-binding protein</fullName>
    </submittedName>
</protein>
<dbReference type="EMBL" id="UGXK01000001">
    <property type="protein sequence ID" value="SUG72628.1"/>
    <property type="molecule type" value="Genomic_DNA"/>
</dbReference>
<reference evidence="2 3" key="1">
    <citation type="submission" date="2018-06" db="EMBL/GenBank/DDBJ databases">
        <authorList>
            <consortium name="Pathogen Informatics"/>
            <person name="Doyle S."/>
        </authorList>
    </citation>
    <scope>NUCLEOTIDE SEQUENCE [LARGE SCALE GENOMIC DNA]</scope>
    <source>
        <strain evidence="2 3">NCTC5798</strain>
    </source>
</reference>
<keyword evidence="1" id="KW-0812">Transmembrane</keyword>
<dbReference type="Proteomes" id="UP000255534">
    <property type="component" value="Unassembled WGS sequence"/>
</dbReference>
<organism evidence="2 3">
    <name type="scientific">Salmonella enterica I</name>
    <dbReference type="NCBI Taxonomy" id="59201"/>
    <lineage>
        <taxon>Bacteria</taxon>
        <taxon>Pseudomonadati</taxon>
        <taxon>Pseudomonadota</taxon>
        <taxon>Gammaproteobacteria</taxon>
        <taxon>Enterobacterales</taxon>
        <taxon>Enterobacteriaceae</taxon>
        <taxon>Salmonella</taxon>
    </lineage>
</organism>